<dbReference type="InterPro" id="IPR025392">
    <property type="entry name" value="DUF4124"/>
</dbReference>
<feature type="chain" id="PRO_5006629299" description="DUF4124 domain-containing protein" evidence="1">
    <location>
        <begin position="19"/>
        <end position="141"/>
    </location>
</feature>
<accession>A0A0S4WPH6</accession>
<gene>
    <name evidence="3" type="ORF">RUN215_v1_140067</name>
</gene>
<dbReference type="AlphaFoldDB" id="A0A0S4WPH6"/>
<evidence type="ECO:0000313" key="3">
    <source>
        <dbReference type="EMBL" id="CUV53504.1"/>
    </source>
</evidence>
<dbReference type="EMBL" id="LN899820">
    <property type="protein sequence ID" value="CUV53504.1"/>
    <property type="molecule type" value="Genomic_DNA"/>
</dbReference>
<sequence length="141" mass="16132">MRTILPLLICLAIPTAGAQSINRCKIDGKTVYTDQPCAGSLQHQVERAEPAPQQAPRRMSDAEHNNLGLAEQWDRRMAQRDSDLANEQVAMQYQATVVSNECRDLRARRDQIQRLPLTVQQLDPSRSEMNRIRLRMNQLHC</sequence>
<dbReference type="Pfam" id="PF13511">
    <property type="entry name" value="DUF4124"/>
    <property type="match status" value="1"/>
</dbReference>
<reference evidence="3" key="1">
    <citation type="submission" date="2015-10" db="EMBL/GenBank/DDBJ databases">
        <authorList>
            <person name="Gilbert D.G."/>
        </authorList>
    </citation>
    <scope>NUCLEOTIDE SEQUENCE</scope>
    <source>
        <strain evidence="3">Phyl III-seqv23</strain>
    </source>
</reference>
<protein>
    <recommendedName>
        <fullName evidence="2">DUF4124 domain-containing protein</fullName>
    </recommendedName>
</protein>
<evidence type="ECO:0000259" key="2">
    <source>
        <dbReference type="Pfam" id="PF13511"/>
    </source>
</evidence>
<feature type="domain" description="DUF4124" evidence="2">
    <location>
        <begin position="9"/>
        <end position="56"/>
    </location>
</feature>
<keyword evidence="1" id="KW-0732">Signal</keyword>
<evidence type="ECO:0000256" key="1">
    <source>
        <dbReference type="SAM" id="SignalP"/>
    </source>
</evidence>
<feature type="signal peptide" evidence="1">
    <location>
        <begin position="1"/>
        <end position="18"/>
    </location>
</feature>
<name>A0A0S4WPH6_RALSL</name>
<proteinExistence type="predicted"/>
<organism evidence="3">
    <name type="scientific">Ralstonia solanacearum</name>
    <name type="common">Pseudomonas solanacearum</name>
    <dbReference type="NCBI Taxonomy" id="305"/>
    <lineage>
        <taxon>Bacteria</taxon>
        <taxon>Pseudomonadati</taxon>
        <taxon>Pseudomonadota</taxon>
        <taxon>Betaproteobacteria</taxon>
        <taxon>Burkholderiales</taxon>
        <taxon>Burkholderiaceae</taxon>
        <taxon>Ralstonia</taxon>
        <taxon>Ralstonia solanacearum species complex</taxon>
    </lineage>
</organism>